<comment type="caution">
    <text evidence="15">The sequence shown here is derived from an EMBL/GenBank/DDBJ whole genome shotgun (WGS) entry which is preliminary data.</text>
</comment>
<feature type="domain" description="Cadherin" evidence="14">
    <location>
        <begin position="1984"/>
        <end position="2089"/>
    </location>
</feature>
<dbReference type="SUPFAM" id="SSF49313">
    <property type="entry name" value="Cadherin-like"/>
    <property type="match status" value="36"/>
</dbReference>
<evidence type="ECO:0000256" key="9">
    <source>
        <dbReference type="ARBA" id="ARBA00022989"/>
    </source>
</evidence>
<reference evidence="15" key="1">
    <citation type="submission" date="2021-05" db="EMBL/GenBank/DDBJ databases">
        <authorList>
            <person name="Tigano A."/>
        </authorList>
    </citation>
    <scope>NUCLEOTIDE SEQUENCE</scope>
</reference>
<feature type="domain" description="Cadherin" evidence="14">
    <location>
        <begin position="3495"/>
        <end position="3602"/>
    </location>
</feature>
<evidence type="ECO:0000256" key="8">
    <source>
        <dbReference type="ARBA" id="ARBA00022889"/>
    </source>
</evidence>
<evidence type="ECO:0000256" key="5">
    <source>
        <dbReference type="ARBA" id="ARBA00022729"/>
    </source>
</evidence>
<dbReference type="PROSITE" id="PS50268">
    <property type="entry name" value="CADHERIN_2"/>
    <property type="match status" value="32"/>
</dbReference>
<dbReference type="FunFam" id="2.60.40.60:FF:000129">
    <property type="entry name" value="protocadherin alpha-C2 isoform X1"/>
    <property type="match status" value="8"/>
</dbReference>
<dbReference type="InterPro" id="IPR013164">
    <property type="entry name" value="Cadherin_N"/>
</dbReference>
<feature type="domain" description="Cadherin" evidence="14">
    <location>
        <begin position="2624"/>
        <end position="2715"/>
    </location>
</feature>
<dbReference type="PANTHER" id="PTHR24028:SF290">
    <property type="entry name" value="PROTOCADHERIN 2 ALPHA A 15-RELATED"/>
    <property type="match status" value="1"/>
</dbReference>
<evidence type="ECO:0000256" key="12">
    <source>
        <dbReference type="PROSITE-ProRule" id="PRU00043"/>
    </source>
</evidence>
<dbReference type="GO" id="GO:0007156">
    <property type="term" value="P:homophilic cell adhesion via plasma membrane adhesion molecules"/>
    <property type="evidence" value="ECO:0007669"/>
    <property type="project" value="InterPro"/>
</dbReference>
<feature type="domain" description="Cadherin" evidence="14">
    <location>
        <begin position="1673"/>
        <end position="1766"/>
    </location>
</feature>
<evidence type="ECO:0000256" key="2">
    <source>
        <dbReference type="ARBA" id="ARBA00004251"/>
    </source>
</evidence>
<feature type="domain" description="Cadherin" evidence="14">
    <location>
        <begin position="1876"/>
        <end position="1983"/>
    </location>
</feature>
<dbReference type="FunFam" id="2.60.40.60:FF:000006">
    <property type="entry name" value="Protocadherin alpha 2"/>
    <property type="match status" value="7"/>
</dbReference>
<dbReference type="SMART" id="SM00112">
    <property type="entry name" value="CA"/>
    <property type="match status" value="32"/>
</dbReference>
<evidence type="ECO:0000256" key="6">
    <source>
        <dbReference type="ARBA" id="ARBA00022737"/>
    </source>
</evidence>
<feature type="domain" description="Cadherin" evidence="14">
    <location>
        <begin position="2866"/>
        <end position="2974"/>
    </location>
</feature>
<dbReference type="EMBL" id="CAJRST010036666">
    <property type="protein sequence ID" value="CAG5990915.1"/>
    <property type="molecule type" value="Genomic_DNA"/>
</dbReference>
<evidence type="ECO:0000256" key="3">
    <source>
        <dbReference type="ARBA" id="ARBA00022475"/>
    </source>
</evidence>
<evidence type="ECO:0000313" key="16">
    <source>
        <dbReference type="Proteomes" id="UP000677803"/>
    </source>
</evidence>
<feature type="signal peptide" evidence="13">
    <location>
        <begin position="1"/>
        <end position="29"/>
    </location>
</feature>
<comment type="subcellular location">
    <subcellularLocation>
        <location evidence="2">Cell membrane</location>
        <topology evidence="2">Single-pass type I membrane protein</topology>
    </subcellularLocation>
</comment>
<comment type="function">
    <text evidence="1">Potential calcium-dependent cell-adhesion protein. May be involved in the establishment and maintenance of specific neuronal connections in the brain.</text>
</comment>
<feature type="domain" description="Cadherin" evidence="14">
    <location>
        <begin position="2759"/>
        <end position="2865"/>
    </location>
</feature>
<keyword evidence="7 12" id="KW-0106">Calcium</keyword>
<feature type="domain" description="Cadherin" evidence="14">
    <location>
        <begin position="3603"/>
        <end position="3708"/>
    </location>
</feature>
<feature type="domain" description="Cadherin" evidence="14">
    <location>
        <begin position="2410"/>
        <end position="2517"/>
    </location>
</feature>
<keyword evidence="3" id="KW-1003">Cell membrane</keyword>
<feature type="domain" description="Cadherin" evidence="14">
    <location>
        <begin position="2301"/>
        <end position="2409"/>
    </location>
</feature>
<evidence type="ECO:0000259" key="14">
    <source>
        <dbReference type="PROSITE" id="PS50268"/>
    </source>
</evidence>
<dbReference type="PROSITE" id="PS00232">
    <property type="entry name" value="CADHERIN_1"/>
    <property type="match status" value="17"/>
</dbReference>
<dbReference type="Proteomes" id="UP000677803">
    <property type="component" value="Unassembled WGS sequence"/>
</dbReference>
<feature type="domain" description="Cadherin" evidence="14">
    <location>
        <begin position="3386"/>
        <end position="3494"/>
    </location>
</feature>
<keyword evidence="10" id="KW-0472">Membrane</keyword>
<dbReference type="OrthoDB" id="6252479at2759"/>
<keyword evidence="16" id="KW-1185">Reference proteome</keyword>
<feature type="domain" description="Cadherin" evidence="14">
    <location>
        <begin position="2518"/>
        <end position="2623"/>
    </location>
</feature>
<feature type="domain" description="Cadherin" evidence="14">
    <location>
        <begin position="2194"/>
        <end position="2300"/>
    </location>
</feature>
<evidence type="ECO:0000256" key="7">
    <source>
        <dbReference type="ARBA" id="ARBA00022837"/>
    </source>
</evidence>
<gene>
    <name evidence="15" type="ORF">MMEN_LOCUS17434</name>
</gene>
<name>A0A8S4BLL9_9TELE</name>
<dbReference type="Pfam" id="PF08266">
    <property type="entry name" value="Cadherin_2"/>
    <property type="match status" value="7"/>
</dbReference>
<feature type="domain" description="Cadherin" evidence="14">
    <location>
        <begin position="242"/>
        <end position="349"/>
    </location>
</feature>
<accession>A0A8S4BLL9</accession>
<feature type="domain" description="Cadherin" evidence="14">
    <location>
        <begin position="1459"/>
        <end position="1566"/>
    </location>
</feature>
<feature type="domain" description="Cadherin" evidence="14">
    <location>
        <begin position="134"/>
        <end position="241"/>
    </location>
</feature>
<protein>
    <submittedName>
        <fullName evidence="15">(Atlantic silverside) hypothetical protein</fullName>
    </submittedName>
</protein>
<feature type="domain" description="Cadherin" evidence="14">
    <location>
        <begin position="350"/>
        <end position="455"/>
    </location>
</feature>
<evidence type="ECO:0000256" key="13">
    <source>
        <dbReference type="SAM" id="SignalP"/>
    </source>
</evidence>
<dbReference type="InterPro" id="IPR020894">
    <property type="entry name" value="Cadherin_CS"/>
</dbReference>
<dbReference type="CDD" id="cd11304">
    <property type="entry name" value="Cadherin_repeat"/>
    <property type="match status" value="33"/>
</dbReference>
<feature type="domain" description="Cadherin" evidence="14">
    <location>
        <begin position="2090"/>
        <end position="2182"/>
    </location>
</feature>
<feature type="domain" description="Cadherin" evidence="14">
    <location>
        <begin position="1567"/>
        <end position="1672"/>
    </location>
</feature>
<feature type="domain" description="Cadherin" evidence="14">
    <location>
        <begin position="3083"/>
        <end position="3188"/>
    </location>
</feature>
<dbReference type="PANTHER" id="PTHR24028">
    <property type="entry name" value="CADHERIN-87A"/>
    <property type="match status" value="1"/>
</dbReference>
<keyword evidence="11" id="KW-0325">Glycoprotein</keyword>
<organism evidence="15 16">
    <name type="scientific">Menidia menidia</name>
    <name type="common">Atlantic silverside</name>
    <dbReference type="NCBI Taxonomy" id="238744"/>
    <lineage>
        <taxon>Eukaryota</taxon>
        <taxon>Metazoa</taxon>
        <taxon>Chordata</taxon>
        <taxon>Craniata</taxon>
        <taxon>Vertebrata</taxon>
        <taxon>Euteleostomi</taxon>
        <taxon>Actinopterygii</taxon>
        <taxon>Neopterygii</taxon>
        <taxon>Teleostei</taxon>
        <taxon>Neoteleostei</taxon>
        <taxon>Acanthomorphata</taxon>
        <taxon>Ovalentaria</taxon>
        <taxon>Atherinomorphae</taxon>
        <taxon>Atheriniformes</taxon>
        <taxon>Atherinopsidae</taxon>
        <taxon>Menidiinae</taxon>
        <taxon>Menidia</taxon>
    </lineage>
</organism>
<dbReference type="GO" id="GO:0009653">
    <property type="term" value="P:anatomical structure morphogenesis"/>
    <property type="evidence" value="ECO:0007669"/>
    <property type="project" value="UniProtKB-ARBA"/>
</dbReference>
<dbReference type="Gene3D" id="2.60.40.60">
    <property type="entry name" value="Cadherins"/>
    <property type="match status" value="37"/>
</dbReference>
<keyword evidence="4" id="KW-0812">Transmembrane</keyword>
<keyword evidence="9" id="KW-1133">Transmembrane helix</keyword>
<dbReference type="GO" id="GO:0005509">
    <property type="term" value="F:calcium ion binding"/>
    <property type="evidence" value="ECO:0007669"/>
    <property type="project" value="UniProtKB-UniRule"/>
</dbReference>
<feature type="domain" description="Cadherin" evidence="14">
    <location>
        <begin position="34"/>
        <end position="133"/>
    </location>
</feature>
<feature type="domain" description="Cadherin" evidence="14">
    <location>
        <begin position="463"/>
        <end position="533"/>
    </location>
</feature>
<feature type="domain" description="Cadherin" evidence="14">
    <location>
        <begin position="1351"/>
        <end position="1458"/>
    </location>
</feature>
<feature type="domain" description="Cadherin" evidence="14">
    <location>
        <begin position="1138"/>
        <end position="1350"/>
    </location>
</feature>
<feature type="domain" description="Cadherin" evidence="14">
    <location>
        <begin position="3189"/>
        <end position="3385"/>
    </location>
</feature>
<dbReference type="FunFam" id="2.60.40.60:FF:000002">
    <property type="entry name" value="Protocadherin alpha 2"/>
    <property type="match status" value="7"/>
</dbReference>
<dbReference type="FunFam" id="2.60.40.60:FF:000007">
    <property type="entry name" value="Protocadherin alpha 2"/>
    <property type="match status" value="7"/>
</dbReference>
<evidence type="ECO:0000256" key="4">
    <source>
        <dbReference type="ARBA" id="ARBA00022692"/>
    </source>
</evidence>
<evidence type="ECO:0000256" key="11">
    <source>
        <dbReference type="ARBA" id="ARBA00023180"/>
    </source>
</evidence>
<dbReference type="InterPro" id="IPR002126">
    <property type="entry name" value="Cadherin-like_dom"/>
</dbReference>
<feature type="domain" description="Cadherin" evidence="14">
    <location>
        <begin position="2975"/>
        <end position="3082"/>
    </location>
</feature>
<dbReference type="PRINTS" id="PR00205">
    <property type="entry name" value="CADHERIN"/>
</dbReference>
<feature type="domain" description="Cadherin" evidence="14">
    <location>
        <begin position="534"/>
        <end position="639"/>
    </location>
</feature>
<keyword evidence="5 13" id="KW-0732">Signal</keyword>
<feature type="domain" description="Cadherin" evidence="14">
    <location>
        <begin position="640"/>
        <end position="814"/>
    </location>
</feature>
<evidence type="ECO:0000256" key="10">
    <source>
        <dbReference type="ARBA" id="ARBA00023136"/>
    </source>
</evidence>
<dbReference type="GO" id="GO:0005886">
    <property type="term" value="C:plasma membrane"/>
    <property type="evidence" value="ECO:0007669"/>
    <property type="project" value="UniProtKB-SubCell"/>
</dbReference>
<feature type="domain" description="Cadherin" evidence="14">
    <location>
        <begin position="924"/>
        <end position="1031"/>
    </location>
</feature>
<dbReference type="InterPro" id="IPR015919">
    <property type="entry name" value="Cadherin-like_sf"/>
</dbReference>
<sequence>MGEQGQRRQVKRWWVAGILLLCFEEQIFAQLRYSVPEQVKIGSSVGNVAKDLGLDINTLASRKFRIVSGPNHALFTLNPNNGVLYIGQIMDREELCDGTNLCLINLKIVVESPLEIHYIGVEIIDVNDHSPTFPENEQRLEIAENAPPGTRFQIHAARDPDAGVHSVRRYQLSQNDHFDIEIRDTEEDKTPFLVLKKPLDREKNGEHGLVLTALDDGSPSKSGSLNLTITVLDANDNRPVFSKDVYTVSLEENSSVGTLVIKLNATDLDEGSNSDIEYTFVKTQKKKVHDIFELDKVSGEIRVKGKVDYEETEVYRIDLQASDKGQPPLMAESRVVIKVKDVNDNKPGIEITSLSNIIPEDSKPGTVISLISVTDRDSGLNGKVICKMSEDIPFDLTPSVEENMYSLVTKGRLDREIVSHYQITITAIDHGVPQLSAMKTLSIQVSDINDNLPIFKNKTVELYLTENNTPGASIFAVSATDRDLDENAVIAYHIESENYKLDVEASDKGMPPLIGRCRVILKVKDVNDNSPKIDVTSLSNSIPEDSKPGTVVSLISVTDKDSGMNGKTVLRITNDAPFELKSSYKDNVYSLVTKAYLDREIESYYEITILATDCGDPPLSTMKTLSIQISDVNDNSPSFDQNPLNFYLSENNVAGSNIFSVKATDIDKNENADISFHIDRRGRENDPSRRGQSAIFCVLFLFLFIRAASGQLRYTISEELKEGSFVGNIAKDLGIDLKVMKQRGFRIMSGSTEPLFKVNENDGALYSLHQIDREQVCKDNNVCLINLKTVLDNPLEIHYVTVEIMDLNDHSPTFPNKTRRLEISEAALPGAQYQLQNAHDPDAGANSIQQYRISQNDHFRLEIKDRGREGKTPILQLQRQLDREAKSRHKLVLTAIDGGTPPKTGTVEIFVDVLDVNDNMPVFIKDGYSAVLEENAPLGTTVIQVNATDLDEGYNGEIVYTFGSDVKDKIRRLFEINPVTGEIIMIGPVDFEEQDSYDIDIQASDKGTSPLRTYKSVIIKIKDKNDNPPEIEVASLSSAISEDARPGTTVALISITDLDSGINGKIMSYVTGNSPFTLTPSIQDNMFAVVTKSQLDREEKSKYDITIIAKDAGEPALTSEKTVSVQVSDTNDNSPVFSVSPYTFYITENNAAGASMFSVGASDRDEGDNALISYHILRTADHENKVTSFLNINSETGDIVALKIKPAVCMSWWIRMDNATKARRWSCFWLAFHLASQLLLAKEAWAQVRYSVPEEVKDGTVVGMIAKDLGLDITSLTDRRIRVVSGTKDAFFEVNQKSGSLYVHKKIDREELCHGSGACLMELKILVESPLEMHYVVVEITDVNDHSPSFPETQQSFEIAEQTLPGRRIQLHAARDPDAGTNSIRTYMLTSNEHFELDIRQSDEEKIPFLVLKRSLDREQKYKHYLVVTAVDGGKPPKSGTLNVSISVLDSNDNRPMFSQETYEILIQENVPVGTVIFKMNASDPDDGINAEIEYSLGKTLKRKVYDIFELDKKTGEIKVKGVVDYEDNDVYKLDVEASDKGTPPLMGECRIIIKIKDVNDNPPEIDLTSLSSTVSEDSKLGTVISLLSVTDKDSGVNGKIIASLLTDGPFELNPSYKENIYSVVTKGILDRENKSNFEMTIKAIDCGEPPLYTSKTFSIQISDVNDNSPQFSQNPLYFYLAENNVAGISILSVSATDEDVNENAAITYHIARETRANEITKIDREELCAQSSTCVLNVKTVLENPLEVHYVEVEVLDVNDHSPAFTEKDQTLEISESVLPGVRFQLQPARDQDGGRFSVQQYKLSSNDYFRLEVKDKRDDIKIPVLVVQKSLDRETAGSHALTLTALDGGKPPKSGHMNILIKILDVNDNVPVFSKDVYSVTLNENAPVGTTVIQVNATDLDDGPNGDVIYSFSNSVNPNILNLFDIRPLTGEITVKGFIDYEEEDEYDIEIKASDKGLAPLTTEKSVIIKIIDVNDNAPQIEVTSFSSSIPEDSRPGTTVALISVHDMDSGLNGKIICSVNEDVPFTLAPSLKDKMFSLVTKSPLDREKQSHYELTITAKDAGQPPLSSEKTISVVVSDVNDNSPEFSLSPYTFYVTEGNSPGASVFSVKAFDRDEKKNALIAYHIVRDGSNDNKVASFLNVNSETGDIVALKSFDFETLKTRRTSEEKRVSGRQRKYLLGCVVIVLSLSVASAQLRYSIPEEVNEGTVVGNIAKDLGIDKTTLGDRKYRIVSSDAEPLFRVNHNDGILYVTRKIDREEVCAQSSACVINVKTVLESPLEVHYLRVEILDINDHSPSFPENETVLEISESVLPGARFQLKAAQDKDSGNFSVQQYKLSPNDHFRLEVKDKGHDGKIPILVVQKSLDRERTGIHSLRLTALDGDKPPKSGHMDILIRVLDINDNAPVFSKDDYSVILKENAPIGTAVVLVNATDLDDGPNGEIVYSISKSTNQNILKLFAINSVTGEITVENVIDYENRENYEIEIEASDKGLAPLTTEKSVIIKIVDVNDNAPQIEVTSFSSSIPEDSRVGSTVALISVHDMDSGLNGKVVCFIDGDVPFTLAPSLQDKMFSLVTKSPLDREKQSYYDLTITAKDAGQPQLSSEKTISVVVSDVNDNSPEFSLSPYTFYVTEGNNPGASVFSVKAFDPQFRYSISEEVNGGTVVGNLAKDLGLEKSTLKTRKFRVVSGGAAPLFHVNENDGILFVSRKIDREEVCAQSSICLVNLKAVLENPEHQPWIKRWRCVSFVLALGMCWSQVVAQIRYTISEEVKEGSVVGNIAKDLGIDKTALKNRDYRIVGSSLEPLFHVNRDDGILYVSRRVDREEICERSNACKINLKTVLENPLEIHYIVIEVLDVNDNSPSFPEQEKRLDIFESTLPGAKFQLQPARDPDGSQFSVQQYKLSPNDYFRLEVKERGEDRKMPFLVLQKQLDREAMKEHRLLLTAVDGGRPAKTGTATILIEALDVNDNPPVFTKDTYSVMLTENAAHGTLVVQINATDSDEGSNGEIVYSFGKEMDVSLSKLFSIDSVTGEIKVTGEIDFEENSIFEIDVQASDKGNIPLSTDKTVTIKVVDVNDNNPEIEVTSFSKSVPEDCPTGTTVALISVNDLDSGSNGKVSSFIRENVPFALLPTLQDNMYAVVTNSLLDREETSMYELTVVVKDEGVPSLSSEKLITVVVSDVNDNKPQFSVSPYTFYITENNDLALPLFSVRASDPDESENAHILYHIPRDGGSNGMFFNINSETGDIMSLKSFDFETLKTFQFHCFLVLIVSLGHTLNLSSAQLRYSIPEELTLGSVVGNIAKDLGLEPSALNARGFRIVSGSAEPPFRLNNNGILHVNRKIDREEVCERTTPCIINVKTVLENPLEVHYVTIDILDINDHSPTFSENETLLEISESALPGARFQLQAARDPDSGMFSVQQYKLSQNEHFRLEVKDRGEDGKIPVLYLHRPLDKEAARTHKLRLTAVDGGKPPKAGTMEITVNVLDVNDNMPVFFKEAYAAVINENSPIGTTIIQVNATDLDDGLNGEVVYSFGNNVNEKLRKVFEVDANTGEIIVKGLLDYELKDRYEIDIKASDKGPVPLATEKSVLINIVDLNDNIPEIEVTSFSSAIPEDSKPGRTVALISVSDKDSGVNGKVICSIIDDVPFTLRPSLQENMYSVVTKSLLDREQKSKYDVTVVAKDAGEPALSFQRTISVTVSDVNDNSPEFSVNPLTFYLTENNAAGASLFSVSATDCDEDPVFQFKA</sequence>
<keyword evidence="8" id="KW-0130">Cell adhesion</keyword>
<feature type="domain" description="Cadherin" evidence="14">
    <location>
        <begin position="1767"/>
        <end position="1875"/>
    </location>
</feature>
<proteinExistence type="predicted"/>
<keyword evidence="6" id="KW-0677">Repeat</keyword>
<feature type="domain" description="Cadherin" evidence="14">
    <location>
        <begin position="815"/>
        <end position="923"/>
    </location>
</feature>
<dbReference type="Pfam" id="PF00028">
    <property type="entry name" value="Cadherin"/>
    <property type="match status" value="21"/>
</dbReference>
<feature type="chain" id="PRO_5035881450" evidence="13">
    <location>
        <begin position="30"/>
        <end position="3745"/>
    </location>
</feature>
<evidence type="ECO:0000256" key="1">
    <source>
        <dbReference type="ARBA" id="ARBA00003436"/>
    </source>
</evidence>
<dbReference type="InterPro" id="IPR050174">
    <property type="entry name" value="Protocadherin/Cadherin-CA"/>
</dbReference>
<feature type="domain" description="Cadherin" evidence="14">
    <location>
        <begin position="1032"/>
        <end position="1137"/>
    </location>
</feature>
<evidence type="ECO:0000313" key="15">
    <source>
        <dbReference type="EMBL" id="CAG5990915.1"/>
    </source>
</evidence>